<dbReference type="PANTHER" id="PTHR10859">
    <property type="entry name" value="GLYCOSYL TRANSFERASE"/>
    <property type="match status" value="1"/>
</dbReference>
<dbReference type="EMBL" id="RKHR01000004">
    <property type="protein sequence ID" value="ROS01585.1"/>
    <property type="molecule type" value="Genomic_DNA"/>
</dbReference>
<dbReference type="CDD" id="cd07984">
    <property type="entry name" value="LPLAT_LABLAT-like"/>
    <property type="match status" value="1"/>
</dbReference>
<proteinExistence type="predicted"/>
<dbReference type="Pfam" id="PF00535">
    <property type="entry name" value="Glycos_transf_2"/>
    <property type="match status" value="1"/>
</dbReference>
<dbReference type="InterPro" id="IPR001173">
    <property type="entry name" value="Glyco_trans_2-like"/>
</dbReference>
<dbReference type="AlphaFoldDB" id="A0A3N2DQK5"/>
<dbReference type="GO" id="GO:0016746">
    <property type="term" value="F:acyltransferase activity"/>
    <property type="evidence" value="ECO:0007669"/>
    <property type="project" value="UniProtKB-KW"/>
</dbReference>
<comment type="caution">
    <text evidence="8">The sequence shown here is derived from an EMBL/GenBank/DDBJ whole genome shotgun (WGS) entry which is preliminary data.</text>
</comment>
<keyword evidence="2" id="KW-1003">Cell membrane</keyword>
<evidence type="ECO:0000256" key="4">
    <source>
        <dbReference type="ARBA" id="ARBA00022679"/>
    </source>
</evidence>
<reference evidence="8 9" key="1">
    <citation type="submission" date="2018-11" db="EMBL/GenBank/DDBJ databases">
        <title>Genomic Encyclopedia of Type Strains, Phase IV (KMG-IV): sequencing the most valuable type-strain genomes for metagenomic binning, comparative biology and taxonomic classification.</title>
        <authorList>
            <person name="Goeker M."/>
        </authorList>
    </citation>
    <scope>NUCLEOTIDE SEQUENCE [LARGE SCALE GENOMIC DNA]</scope>
    <source>
        <strain evidence="8 9">DSM 100316</strain>
    </source>
</reference>
<evidence type="ECO:0000256" key="5">
    <source>
        <dbReference type="ARBA" id="ARBA00023136"/>
    </source>
</evidence>
<evidence type="ECO:0000256" key="2">
    <source>
        <dbReference type="ARBA" id="ARBA00022475"/>
    </source>
</evidence>
<dbReference type="RefSeq" id="WP_123712361.1">
    <property type="nucleotide sequence ID" value="NZ_RKHR01000004.1"/>
</dbReference>
<protein>
    <submittedName>
        <fullName evidence="8">Putative LPLAT superfamily acyltransferase</fullName>
    </submittedName>
</protein>
<dbReference type="CDD" id="cd04179">
    <property type="entry name" value="DPM_DPG-synthase_like"/>
    <property type="match status" value="1"/>
</dbReference>
<dbReference type="Gene3D" id="3.90.550.10">
    <property type="entry name" value="Spore Coat Polysaccharide Biosynthesis Protein SpsA, Chain A"/>
    <property type="match status" value="1"/>
</dbReference>
<keyword evidence="3" id="KW-0997">Cell inner membrane</keyword>
<dbReference type="GO" id="GO:0005886">
    <property type="term" value="C:plasma membrane"/>
    <property type="evidence" value="ECO:0007669"/>
    <property type="project" value="UniProtKB-SubCell"/>
</dbReference>
<evidence type="ECO:0000313" key="9">
    <source>
        <dbReference type="Proteomes" id="UP000275394"/>
    </source>
</evidence>
<dbReference type="SUPFAM" id="SSF53448">
    <property type="entry name" value="Nucleotide-diphospho-sugar transferases"/>
    <property type="match status" value="1"/>
</dbReference>
<evidence type="ECO:0000256" key="1">
    <source>
        <dbReference type="ARBA" id="ARBA00004533"/>
    </source>
</evidence>
<dbReference type="PANTHER" id="PTHR10859:SF91">
    <property type="entry name" value="DOLICHYL-PHOSPHATE BETA-GLUCOSYLTRANSFERASE"/>
    <property type="match status" value="1"/>
</dbReference>
<feature type="domain" description="Glycosyltransferase 2-like" evidence="7">
    <location>
        <begin position="9"/>
        <end position="130"/>
    </location>
</feature>
<dbReference type="InterPro" id="IPR029044">
    <property type="entry name" value="Nucleotide-diphossugar_trans"/>
</dbReference>
<keyword evidence="4 8" id="KW-0808">Transferase</keyword>
<comment type="subcellular location">
    <subcellularLocation>
        <location evidence="1">Cell inner membrane</location>
    </subcellularLocation>
</comment>
<keyword evidence="9" id="KW-1185">Reference proteome</keyword>
<dbReference type="InterPro" id="IPR004960">
    <property type="entry name" value="LipA_acyltrans"/>
</dbReference>
<evidence type="ECO:0000313" key="8">
    <source>
        <dbReference type="EMBL" id="ROS01585.1"/>
    </source>
</evidence>
<evidence type="ECO:0000259" key="7">
    <source>
        <dbReference type="Pfam" id="PF00535"/>
    </source>
</evidence>
<sequence>MSADYAGYCVVIPIYNHGSTIAATVDAVLAFDLSVIIVDDGSSEPTRVVLAELNARHQRVKLLTLVENSGKGAAVMTGLRHARSLGYSHAIQIDADGQHDSDDVPRLIEMSQQHPGQVVSGRPIYDESVPKSRLYGRYITHVWVWIETLSLALKDTMCGFRVYPLPAIELLLDTQRLGSRMDFDTEVLVKLYWQGVDTVFMPTRVTYPEDGLSHFDVVRDNIQVSRMHTRLFFGMLPRLPYLLWRRRSETSHVEETQHWSRMAERGSAWGIRMMLGLYNLFGRKVFSYFLKPVMGYYYLTSKTARSASKDYIAQLQRYDPGQGALSSFDHFLAFGEAMLDKLAAWSGKLSFYEVDIMTPLVRDEILAHVDRKEGLLLLGSHLGNIEVCRALSENHRGAVVNAVVFTEHAESFNNVLKKVNANSSVNLLPVSDIGPETIILLKQKVDAGEWVVIVGDRTSTTKASRMVWQSFLGKPAPFAQGPFILASLLACPVYLMFGLKQGERYQLSFERFADPLVLPRATRQQALSEAAARYAARLEHHCRQAPLQWFNFFDFWKLSNSKDD</sequence>
<dbReference type="GO" id="GO:0009247">
    <property type="term" value="P:glycolipid biosynthetic process"/>
    <property type="evidence" value="ECO:0007669"/>
    <property type="project" value="UniProtKB-ARBA"/>
</dbReference>
<dbReference type="Pfam" id="PF03279">
    <property type="entry name" value="Lip_A_acyltrans"/>
    <property type="match status" value="1"/>
</dbReference>
<dbReference type="GO" id="GO:0006487">
    <property type="term" value="P:protein N-linked glycosylation"/>
    <property type="evidence" value="ECO:0007669"/>
    <property type="project" value="TreeGrafter"/>
</dbReference>
<organism evidence="8 9">
    <name type="scientific">Sinobacterium caligoides</name>
    <dbReference type="NCBI Taxonomy" id="933926"/>
    <lineage>
        <taxon>Bacteria</taxon>
        <taxon>Pseudomonadati</taxon>
        <taxon>Pseudomonadota</taxon>
        <taxon>Gammaproteobacteria</taxon>
        <taxon>Cellvibrionales</taxon>
        <taxon>Spongiibacteraceae</taxon>
        <taxon>Sinobacterium</taxon>
    </lineage>
</organism>
<name>A0A3N2DQK5_9GAMM</name>
<dbReference type="Proteomes" id="UP000275394">
    <property type="component" value="Unassembled WGS sequence"/>
</dbReference>
<dbReference type="OrthoDB" id="9808633at2"/>
<accession>A0A3N2DQK5</accession>
<gene>
    <name evidence="8" type="ORF">EDC56_2027</name>
</gene>
<keyword evidence="6 8" id="KW-0012">Acyltransferase</keyword>
<keyword evidence="5" id="KW-0472">Membrane</keyword>
<evidence type="ECO:0000256" key="6">
    <source>
        <dbReference type="ARBA" id="ARBA00023315"/>
    </source>
</evidence>
<evidence type="ECO:0000256" key="3">
    <source>
        <dbReference type="ARBA" id="ARBA00022519"/>
    </source>
</evidence>